<dbReference type="Proteomes" id="UP000814033">
    <property type="component" value="Unassembled WGS sequence"/>
</dbReference>
<keyword evidence="2" id="KW-1185">Reference proteome</keyword>
<name>A0ACB8RH10_9AGAM</name>
<dbReference type="EMBL" id="MU276042">
    <property type="protein sequence ID" value="KAI0042901.1"/>
    <property type="molecule type" value="Genomic_DNA"/>
</dbReference>
<reference evidence="1" key="2">
    <citation type="journal article" date="2022" name="New Phytol.">
        <title>Evolutionary transition to the ectomycorrhizal habit in the genomes of a hyperdiverse lineage of mushroom-forming fungi.</title>
        <authorList>
            <person name="Looney B."/>
            <person name="Miyauchi S."/>
            <person name="Morin E."/>
            <person name="Drula E."/>
            <person name="Courty P.E."/>
            <person name="Kohler A."/>
            <person name="Kuo A."/>
            <person name="LaButti K."/>
            <person name="Pangilinan J."/>
            <person name="Lipzen A."/>
            <person name="Riley R."/>
            <person name="Andreopoulos W."/>
            <person name="He G."/>
            <person name="Johnson J."/>
            <person name="Nolan M."/>
            <person name="Tritt A."/>
            <person name="Barry K.W."/>
            <person name="Grigoriev I.V."/>
            <person name="Nagy L.G."/>
            <person name="Hibbett D."/>
            <person name="Henrissat B."/>
            <person name="Matheny P.B."/>
            <person name="Labbe J."/>
            <person name="Martin F.M."/>
        </authorList>
    </citation>
    <scope>NUCLEOTIDE SEQUENCE</scope>
    <source>
        <strain evidence="1">FP105234-sp</strain>
    </source>
</reference>
<evidence type="ECO:0000313" key="1">
    <source>
        <dbReference type="EMBL" id="KAI0042901.1"/>
    </source>
</evidence>
<comment type="caution">
    <text evidence="1">The sequence shown here is derived from an EMBL/GenBank/DDBJ whole genome shotgun (WGS) entry which is preliminary data.</text>
</comment>
<accession>A0ACB8RH10</accession>
<evidence type="ECO:0000313" key="2">
    <source>
        <dbReference type="Proteomes" id="UP000814033"/>
    </source>
</evidence>
<gene>
    <name evidence="1" type="ORF">FA95DRAFT_1609820</name>
</gene>
<protein>
    <submittedName>
        <fullName evidence="1">Uncharacterized protein</fullName>
    </submittedName>
</protein>
<sequence length="316" mass="34560">MSFVPSFNRGGTIGVEYLGVIFSSILYGVTCIQTFQYFRSVKGGSDVWWVRAMVLALFTLDTTHEAFLIHVPYEQLITHYADPSALLKTIWSIPFAIVISAIIAFIANSFFVYRIYKLSSSKLVTLFSFVCAVAEFAGATAYAIRLYLNKNFVTAEVTLKSTGLAAAAIAVGANVVISGAMAFYLYASRTGVGRSDSVITKLIVLVVSTGTATTVALTADLIAYIIAPDLLYVLMFEFMVGKLFVNSVLTCLNLRDHINNTLSEKSANTIHLSRIGHESSAPTSERAQIVNLSPSMQTDPTIESRYKFQNHSFSDV</sequence>
<organism evidence="1 2">
    <name type="scientific">Auriscalpium vulgare</name>
    <dbReference type="NCBI Taxonomy" id="40419"/>
    <lineage>
        <taxon>Eukaryota</taxon>
        <taxon>Fungi</taxon>
        <taxon>Dikarya</taxon>
        <taxon>Basidiomycota</taxon>
        <taxon>Agaricomycotina</taxon>
        <taxon>Agaricomycetes</taxon>
        <taxon>Russulales</taxon>
        <taxon>Auriscalpiaceae</taxon>
        <taxon>Auriscalpium</taxon>
    </lineage>
</organism>
<proteinExistence type="predicted"/>
<reference evidence="1" key="1">
    <citation type="submission" date="2021-02" db="EMBL/GenBank/DDBJ databases">
        <authorList>
            <consortium name="DOE Joint Genome Institute"/>
            <person name="Ahrendt S."/>
            <person name="Looney B.P."/>
            <person name="Miyauchi S."/>
            <person name="Morin E."/>
            <person name="Drula E."/>
            <person name="Courty P.E."/>
            <person name="Chicoki N."/>
            <person name="Fauchery L."/>
            <person name="Kohler A."/>
            <person name="Kuo A."/>
            <person name="Labutti K."/>
            <person name="Pangilinan J."/>
            <person name="Lipzen A."/>
            <person name="Riley R."/>
            <person name="Andreopoulos W."/>
            <person name="He G."/>
            <person name="Johnson J."/>
            <person name="Barry K.W."/>
            <person name="Grigoriev I.V."/>
            <person name="Nagy L."/>
            <person name="Hibbett D."/>
            <person name="Henrissat B."/>
            <person name="Matheny P.B."/>
            <person name="Labbe J."/>
            <person name="Martin F."/>
        </authorList>
    </citation>
    <scope>NUCLEOTIDE SEQUENCE</scope>
    <source>
        <strain evidence="1">FP105234-sp</strain>
    </source>
</reference>